<protein>
    <submittedName>
        <fullName evidence="1">Uncharacterized protein</fullName>
    </submittedName>
</protein>
<organism evidence="1 2">
    <name type="scientific">Geoalkalibacter subterraneus</name>
    <dbReference type="NCBI Taxonomy" id="483547"/>
    <lineage>
        <taxon>Bacteria</taxon>
        <taxon>Pseudomonadati</taxon>
        <taxon>Thermodesulfobacteriota</taxon>
        <taxon>Desulfuromonadia</taxon>
        <taxon>Desulfuromonadales</taxon>
        <taxon>Geoalkalibacteraceae</taxon>
        <taxon>Geoalkalibacter</taxon>
    </lineage>
</organism>
<evidence type="ECO:0000313" key="2">
    <source>
        <dbReference type="Proteomes" id="UP000035036"/>
    </source>
</evidence>
<evidence type="ECO:0000313" key="1">
    <source>
        <dbReference type="EMBL" id="AJF06227.1"/>
    </source>
</evidence>
<dbReference type="Proteomes" id="UP000035036">
    <property type="component" value="Chromosome"/>
</dbReference>
<dbReference type="EMBL" id="CP010311">
    <property type="protein sequence ID" value="AJF06227.1"/>
    <property type="molecule type" value="Genomic_DNA"/>
</dbReference>
<dbReference type="STRING" id="483547.GSUB_06215"/>
<keyword evidence="2" id="KW-1185">Reference proteome</keyword>
<name>A0A0B5FDJ4_9BACT</name>
<dbReference type="KEGG" id="gsb:GSUB_06215"/>
<sequence length="92" mass="10038">MPPLNEVFFAGGRQIKSFLFFLLAAATVLCFSGCSKETIGGTAVGAGAAGAAYEYQNKQALDDLEDDYEGGQIDKEEYLRRKDEIEDKSAIY</sequence>
<accession>A0A0B5FDJ4</accession>
<dbReference type="AlphaFoldDB" id="A0A0B5FDJ4"/>
<dbReference type="HOGENOM" id="CLU_2409089_0_0_7"/>
<gene>
    <name evidence="1" type="ORF">GSUB_06215</name>
</gene>
<proteinExistence type="predicted"/>
<reference evidence="1 2" key="1">
    <citation type="journal article" date="2015" name="Genome Announc.">
        <title>Genomes of Geoalkalibacter ferrihydriticus Z-0531T and Geoalkalibacter subterraneus Red1T, Two Haloalkaliphilic Metal-Reducing Deltaproteobacteria.</title>
        <authorList>
            <person name="Badalamenti J.P."/>
            <person name="Krajmalnik-Brown R."/>
            <person name="Torres C.I."/>
            <person name="Bond D.R."/>
        </authorList>
    </citation>
    <scope>NUCLEOTIDE SEQUENCE [LARGE SCALE GENOMIC DNA]</scope>
    <source>
        <strain evidence="1 2">Red1</strain>
    </source>
</reference>